<dbReference type="InterPro" id="IPR035992">
    <property type="entry name" value="Ricin_B-like_lectins"/>
</dbReference>
<evidence type="ECO:0000313" key="3">
    <source>
        <dbReference type="EMBL" id="RZU15659.1"/>
    </source>
</evidence>
<accession>A0A4Q7X0N7</accession>
<dbReference type="Pfam" id="PF00652">
    <property type="entry name" value="Ricin_B_lectin"/>
    <property type="match status" value="1"/>
</dbReference>
<dbReference type="InterPro" id="IPR021862">
    <property type="entry name" value="DUF3472"/>
</dbReference>
<evidence type="ECO:0000259" key="2">
    <source>
        <dbReference type="SMART" id="SM00458"/>
    </source>
</evidence>
<protein>
    <submittedName>
        <fullName evidence="3">Uncharacterized protein DUF3472</fullName>
    </submittedName>
</protein>
<dbReference type="Proteomes" id="UP000292027">
    <property type="component" value="Unassembled WGS sequence"/>
</dbReference>
<keyword evidence="1" id="KW-0732">Signal</keyword>
<evidence type="ECO:0000313" key="4">
    <source>
        <dbReference type="Proteomes" id="UP000292027"/>
    </source>
</evidence>
<feature type="signal peptide" evidence="1">
    <location>
        <begin position="1"/>
        <end position="25"/>
    </location>
</feature>
<name>A0A4Q7X0N7_9ACTN</name>
<sequence>MRLKSVLLCALLGLAAALVPGSASAIGVTPGTYVNYTFDTASLTQAEFRMTINNSPGRANVYWSNQFDFTGGDVGGYTGMQTHRDGGGMFLYSLWNSTDMRVGDAGTYCIKFQEDGTGGSCRLDRAPTPGHTYAFAVASEGSGWYGVTVRDLTAGTSFKLGSLQTGSGNTISTSGMVSWTEYFDWNNDKATCDDEPYSKLTMNLPTSGSLTAHFTGSSESTGCAADSQVTLNGSTAVQENGLGNSASGDIRGSGGCLDVSGSDGTTILLYTCTGGDNQNWVHAENKTFHAQFSCLDSSATQAGAAILYNCHGGANQQWTQPGDGTIRANGLCLTAPGSLGNPVTVASCNNSAAQRWTF</sequence>
<evidence type="ECO:0000256" key="1">
    <source>
        <dbReference type="SAM" id="SignalP"/>
    </source>
</evidence>
<proteinExistence type="predicted"/>
<feature type="domain" description="Ricin B lectin" evidence="2">
    <location>
        <begin position="240"/>
        <end position="358"/>
    </location>
</feature>
<dbReference type="OrthoDB" id="6017904at2"/>
<dbReference type="Gene3D" id="2.80.10.50">
    <property type="match status" value="2"/>
</dbReference>
<dbReference type="SMART" id="SM00458">
    <property type="entry name" value="RICIN"/>
    <property type="match status" value="1"/>
</dbReference>
<dbReference type="Pfam" id="PF11958">
    <property type="entry name" value="DUF3472"/>
    <property type="match status" value="1"/>
</dbReference>
<organism evidence="3 4">
    <name type="scientific">Kribbella rubisoli</name>
    <dbReference type="NCBI Taxonomy" id="3075929"/>
    <lineage>
        <taxon>Bacteria</taxon>
        <taxon>Bacillati</taxon>
        <taxon>Actinomycetota</taxon>
        <taxon>Actinomycetes</taxon>
        <taxon>Propionibacteriales</taxon>
        <taxon>Kribbellaceae</taxon>
        <taxon>Kribbella</taxon>
    </lineage>
</organism>
<dbReference type="InterPro" id="IPR000772">
    <property type="entry name" value="Ricin_B_lectin"/>
</dbReference>
<comment type="caution">
    <text evidence="3">The sequence shown here is derived from an EMBL/GenBank/DDBJ whole genome shotgun (WGS) entry which is preliminary data.</text>
</comment>
<dbReference type="PROSITE" id="PS50231">
    <property type="entry name" value="RICIN_B_LECTIN"/>
    <property type="match status" value="1"/>
</dbReference>
<keyword evidence="4" id="KW-1185">Reference proteome</keyword>
<reference evidence="3 4" key="1">
    <citation type="journal article" date="2015" name="Stand. Genomic Sci.">
        <title>Genomic Encyclopedia of Bacterial and Archaeal Type Strains, Phase III: the genomes of soil and plant-associated and newly described type strains.</title>
        <authorList>
            <person name="Whitman W.B."/>
            <person name="Woyke T."/>
            <person name="Klenk H.P."/>
            <person name="Zhou Y."/>
            <person name="Lilburn T.G."/>
            <person name="Beck B.J."/>
            <person name="De Vos P."/>
            <person name="Vandamme P."/>
            <person name="Eisen J.A."/>
            <person name="Garrity G."/>
            <person name="Hugenholtz P."/>
            <person name="Kyrpides N.C."/>
        </authorList>
    </citation>
    <scope>NUCLEOTIDE SEQUENCE [LARGE SCALE GENOMIC DNA]</scope>
    <source>
        <strain evidence="3 4">VKM Ac-2540</strain>
    </source>
</reference>
<dbReference type="SUPFAM" id="SSF50370">
    <property type="entry name" value="Ricin B-like lectins"/>
    <property type="match status" value="1"/>
</dbReference>
<dbReference type="AlphaFoldDB" id="A0A4Q7X0N7"/>
<dbReference type="EMBL" id="SHKR01000012">
    <property type="protein sequence ID" value="RZU15659.1"/>
    <property type="molecule type" value="Genomic_DNA"/>
</dbReference>
<gene>
    <name evidence="3" type="ORF">EV645_3197</name>
</gene>
<feature type="chain" id="PRO_5020990172" evidence="1">
    <location>
        <begin position="26"/>
        <end position="358"/>
    </location>
</feature>
<dbReference type="RefSeq" id="WP_130444393.1">
    <property type="nucleotide sequence ID" value="NZ_SHKR01000012.1"/>
</dbReference>